<gene>
    <name evidence="2" type="ORF">LVY65_00105</name>
</gene>
<organism evidence="2 3">
    <name type="scientific">Sphingomonas cremea</name>
    <dbReference type="NCBI Taxonomy" id="2904799"/>
    <lineage>
        <taxon>Bacteria</taxon>
        <taxon>Pseudomonadati</taxon>
        <taxon>Pseudomonadota</taxon>
        <taxon>Alphaproteobacteria</taxon>
        <taxon>Sphingomonadales</taxon>
        <taxon>Sphingomonadaceae</taxon>
        <taxon>Sphingomonas</taxon>
    </lineage>
</organism>
<dbReference type="AlphaFoldDB" id="A0A9X1TVX4"/>
<evidence type="ECO:0000313" key="3">
    <source>
        <dbReference type="Proteomes" id="UP001139410"/>
    </source>
</evidence>
<dbReference type="PANTHER" id="PTHR33361">
    <property type="entry name" value="GLR0591 PROTEIN"/>
    <property type="match status" value="1"/>
</dbReference>
<dbReference type="InterPro" id="IPR010281">
    <property type="entry name" value="DUF885"/>
</dbReference>
<name>A0A9X1TVX4_9SPHN</name>
<dbReference type="RefSeq" id="WP_235065986.1">
    <property type="nucleotide sequence ID" value="NZ_JAKFGM010000001.1"/>
</dbReference>
<sequence length="606" mass="66368">MDRREFLSLGSVAALLPIMPAGLASAQAPAAPGDEALNRLFEAIFQEQVATYPTFATQLGLDKGNLAGLRSKLDTRPDQRARAENLAQSKRWIASLEGVPPASLSASAALNREVVLWDLKTNNVGPERFDISNPQSPYVISQQDGAYFSIPDFLATAHPIENASDAEAYLSRLSQFATVLDNETAEQRRQAVRGFLAPGWAIDLALAQLGELRSATAAESSMVDALTSRTTAKGVAGNWKARAATIVGGEVYPALDRQIAMLRELRPNAAAGDGLWRLPQGSEIYAAALAEATTTSFTPDEIHQIGLQQVAEISAELDKILREAGQTSGTVGQRLSALNKLPEQLYPNTDAGRAELIAGLNAGVADMAKRLPRAFHNPPTDPLDIRRVPPEIQEGASNGYYRQASLDGSRPAIYFINLKNTADWPKYSLPALTFHEGLPGHHLQLLTAQKAGAMPMLRRIAFYSAYGEGWALYAEQLADELGAYKSIERAGYLQSYLFRAERLVVDTGLHHKRWTREQAIEHMVATTGFAQPRVKREIERYCSSPGQACSYKIGHIAWIRARAKAQKTLGARFDLRDFHDILTEGAMPLTIFERRVDERIAAKLRS</sequence>
<feature type="chain" id="PRO_5040847761" evidence="1">
    <location>
        <begin position="27"/>
        <end position="606"/>
    </location>
</feature>
<comment type="caution">
    <text evidence="2">The sequence shown here is derived from an EMBL/GenBank/DDBJ whole genome shotgun (WGS) entry which is preliminary data.</text>
</comment>
<dbReference type="PANTHER" id="PTHR33361:SF2">
    <property type="entry name" value="DUF885 DOMAIN-CONTAINING PROTEIN"/>
    <property type="match status" value="1"/>
</dbReference>
<dbReference type="Proteomes" id="UP001139410">
    <property type="component" value="Unassembled WGS sequence"/>
</dbReference>
<dbReference type="Pfam" id="PF05960">
    <property type="entry name" value="DUF885"/>
    <property type="match status" value="1"/>
</dbReference>
<protein>
    <submittedName>
        <fullName evidence="2">DUF885 family protein</fullName>
    </submittedName>
</protein>
<reference evidence="2" key="1">
    <citation type="submission" date="2022-01" db="EMBL/GenBank/DDBJ databases">
        <authorList>
            <person name="Jo J.-H."/>
            <person name="Im W.-T."/>
        </authorList>
    </citation>
    <scope>NUCLEOTIDE SEQUENCE</scope>
    <source>
        <strain evidence="2">G124</strain>
    </source>
</reference>
<keyword evidence="3" id="KW-1185">Reference proteome</keyword>
<evidence type="ECO:0000313" key="2">
    <source>
        <dbReference type="EMBL" id="MCF2513475.1"/>
    </source>
</evidence>
<evidence type="ECO:0000256" key="1">
    <source>
        <dbReference type="SAM" id="SignalP"/>
    </source>
</evidence>
<feature type="signal peptide" evidence="1">
    <location>
        <begin position="1"/>
        <end position="26"/>
    </location>
</feature>
<dbReference type="EMBL" id="JAKFGM010000001">
    <property type="protein sequence ID" value="MCF2513475.1"/>
    <property type="molecule type" value="Genomic_DNA"/>
</dbReference>
<proteinExistence type="predicted"/>
<accession>A0A9X1TVX4</accession>
<keyword evidence="1" id="KW-0732">Signal</keyword>